<comment type="caution">
    <text evidence="3">The sequence shown here is derived from an EMBL/GenBank/DDBJ whole genome shotgun (WGS) entry which is preliminary data.</text>
</comment>
<dbReference type="EC" id="3.5.99.6" evidence="3"/>
<keyword evidence="1" id="KW-0119">Carbohydrate metabolism</keyword>
<keyword evidence="3" id="KW-0378">Hydrolase</keyword>
<reference evidence="3" key="1">
    <citation type="submission" date="2020-10" db="EMBL/GenBank/DDBJ databases">
        <title>Sequencing the genomes of 1000 actinobacteria strains.</title>
        <authorList>
            <person name="Klenk H.-P."/>
        </authorList>
    </citation>
    <scope>NUCLEOTIDE SEQUENCE</scope>
    <source>
        <strain evidence="3">DSM 45354</strain>
    </source>
</reference>
<evidence type="ECO:0000313" key="4">
    <source>
        <dbReference type="Proteomes" id="UP000638648"/>
    </source>
</evidence>
<gene>
    <name evidence="3" type="ORF">HEB94_004218</name>
</gene>
<accession>A0A927MUZ3</accession>
<evidence type="ECO:0000256" key="1">
    <source>
        <dbReference type="ARBA" id="ARBA00023277"/>
    </source>
</evidence>
<dbReference type="Gene3D" id="3.40.50.1360">
    <property type="match status" value="1"/>
</dbReference>
<dbReference type="GO" id="GO:0019262">
    <property type="term" value="P:N-acetylneuraminate catabolic process"/>
    <property type="evidence" value="ECO:0007669"/>
    <property type="project" value="TreeGrafter"/>
</dbReference>
<dbReference type="PANTHER" id="PTHR11280">
    <property type="entry name" value="GLUCOSAMINE-6-PHOSPHATE ISOMERASE"/>
    <property type="match status" value="1"/>
</dbReference>
<dbReference type="GO" id="GO:0042802">
    <property type="term" value="F:identical protein binding"/>
    <property type="evidence" value="ECO:0007669"/>
    <property type="project" value="TreeGrafter"/>
</dbReference>
<name>A0A927MUZ3_9ACTN</name>
<dbReference type="InterPro" id="IPR037171">
    <property type="entry name" value="NagB/RpiA_transferase-like"/>
</dbReference>
<dbReference type="Proteomes" id="UP000638648">
    <property type="component" value="Unassembled WGS sequence"/>
</dbReference>
<dbReference type="GO" id="GO:0005737">
    <property type="term" value="C:cytoplasm"/>
    <property type="evidence" value="ECO:0007669"/>
    <property type="project" value="TreeGrafter"/>
</dbReference>
<dbReference type="CDD" id="cd01399">
    <property type="entry name" value="GlcN6P_deaminase"/>
    <property type="match status" value="1"/>
</dbReference>
<dbReference type="AlphaFoldDB" id="A0A927MUZ3"/>
<dbReference type="InterPro" id="IPR004547">
    <property type="entry name" value="Glucosamine6P_isomerase"/>
</dbReference>
<dbReference type="RefSeq" id="WP_192751328.1">
    <property type="nucleotide sequence ID" value="NZ_BAABJL010000197.1"/>
</dbReference>
<dbReference type="InterPro" id="IPR006148">
    <property type="entry name" value="Glc/Gal-6P_isomerase"/>
</dbReference>
<sequence>MAEVTAGSELTAGQMRARVFESAEALGRAAARNTAEIVRNAVAAGGQARVIIATGNSQLPFVRALTEEKDVPWEAVTVFHMDEYVGIEPTHPASFQRWIAGNITEPLRPAAVHYLQADTTDPEAEARRYEELLREAPLDLVCLGIGENGHIAFNEPHQADFDDPRWARVISLDDRSRRQQVDEGHFPDVTAVPEQAITLTVPALLAPRHIQVVVPERRKAEAVAATFTAPVSPAVPATILRQQPNAELFLDSESAALLSV</sequence>
<protein>
    <submittedName>
        <fullName evidence="3">Glucosamine-6-phosphate deaminase</fullName>
        <ecNumber evidence="3">3.5.99.6</ecNumber>
    </submittedName>
</protein>
<dbReference type="Pfam" id="PF01182">
    <property type="entry name" value="Glucosamine_iso"/>
    <property type="match status" value="1"/>
</dbReference>
<organism evidence="3 4">
    <name type="scientific">Actinopolymorpha pittospori</name>
    <dbReference type="NCBI Taxonomy" id="648752"/>
    <lineage>
        <taxon>Bacteria</taxon>
        <taxon>Bacillati</taxon>
        <taxon>Actinomycetota</taxon>
        <taxon>Actinomycetes</taxon>
        <taxon>Propionibacteriales</taxon>
        <taxon>Actinopolymorphaceae</taxon>
        <taxon>Actinopolymorpha</taxon>
    </lineage>
</organism>
<evidence type="ECO:0000313" key="3">
    <source>
        <dbReference type="EMBL" id="MBE1607370.1"/>
    </source>
</evidence>
<evidence type="ECO:0000259" key="2">
    <source>
        <dbReference type="Pfam" id="PF01182"/>
    </source>
</evidence>
<dbReference type="PANTHER" id="PTHR11280:SF6">
    <property type="entry name" value="GLUCOSAMINE-6-PHOSPHATE ISOMERASE NAGB"/>
    <property type="match status" value="1"/>
</dbReference>
<dbReference type="EMBL" id="JADBEM010000001">
    <property type="protein sequence ID" value="MBE1607370.1"/>
    <property type="molecule type" value="Genomic_DNA"/>
</dbReference>
<keyword evidence="4" id="KW-1185">Reference proteome</keyword>
<proteinExistence type="predicted"/>
<dbReference type="GO" id="GO:0004342">
    <property type="term" value="F:glucosamine-6-phosphate deaminase activity"/>
    <property type="evidence" value="ECO:0007669"/>
    <property type="project" value="UniProtKB-EC"/>
</dbReference>
<feature type="domain" description="Glucosamine/galactosamine-6-phosphate isomerase" evidence="2">
    <location>
        <begin position="22"/>
        <end position="242"/>
    </location>
</feature>
<dbReference type="GO" id="GO:0005975">
    <property type="term" value="P:carbohydrate metabolic process"/>
    <property type="evidence" value="ECO:0007669"/>
    <property type="project" value="InterPro"/>
</dbReference>
<dbReference type="GO" id="GO:0006043">
    <property type="term" value="P:glucosamine catabolic process"/>
    <property type="evidence" value="ECO:0007669"/>
    <property type="project" value="TreeGrafter"/>
</dbReference>
<dbReference type="SUPFAM" id="SSF100950">
    <property type="entry name" value="NagB/RpiA/CoA transferase-like"/>
    <property type="match status" value="1"/>
</dbReference>
<dbReference type="GO" id="GO:0006046">
    <property type="term" value="P:N-acetylglucosamine catabolic process"/>
    <property type="evidence" value="ECO:0007669"/>
    <property type="project" value="TreeGrafter"/>
</dbReference>